<proteinExistence type="predicted"/>
<sequence length="142" mass="15352">MKYIVLVSHGMFAPGLHDALGMLVGENREDILSTSLKNGMGADEFAENVRKLISVVKEDDEILLFADLLGGSPLTVSANVIAEEGLLDRTTMISGMNLPLVLSAAVMKDDMDIDELKAELIPEGQDAITEFTIQATEDEDDI</sequence>
<comment type="caution">
    <text evidence="3">The sequence shown here is derived from an EMBL/GenBank/DDBJ whole genome shotgun (WGS) entry which is preliminary data.</text>
</comment>
<dbReference type="SUPFAM" id="SSF53062">
    <property type="entry name" value="PTS system fructose IIA component-like"/>
    <property type="match status" value="1"/>
</dbReference>
<dbReference type="PANTHER" id="PTHR33799:SF1">
    <property type="entry name" value="PTS SYSTEM MANNOSE-SPECIFIC EIIAB COMPONENT-RELATED"/>
    <property type="match status" value="1"/>
</dbReference>
<gene>
    <name evidence="3" type="ORF">H8S40_03430</name>
</gene>
<dbReference type="RefSeq" id="WP_118724796.1">
    <property type="nucleotide sequence ID" value="NZ_JACOPE010000001.1"/>
</dbReference>
<accession>A0ABR7G6V7</accession>
<dbReference type="PROSITE" id="PS51096">
    <property type="entry name" value="PTS_EIIA_TYPE_4"/>
    <property type="match status" value="1"/>
</dbReference>
<dbReference type="InterPro" id="IPR004701">
    <property type="entry name" value="PTS_EIIA_man-typ"/>
</dbReference>
<evidence type="ECO:0000259" key="2">
    <source>
        <dbReference type="PROSITE" id="PS51096"/>
    </source>
</evidence>
<reference evidence="3 4" key="1">
    <citation type="submission" date="2020-08" db="EMBL/GenBank/DDBJ databases">
        <title>Genome public.</title>
        <authorList>
            <person name="Liu C."/>
            <person name="Sun Q."/>
        </authorList>
    </citation>
    <scope>NUCLEOTIDE SEQUENCE [LARGE SCALE GENOMIC DNA]</scope>
    <source>
        <strain evidence="3 4">NSJ-13</strain>
    </source>
</reference>
<dbReference type="Proteomes" id="UP000631576">
    <property type="component" value="Unassembled WGS sequence"/>
</dbReference>
<name>A0ABR7G6V7_9FIRM</name>
<dbReference type="PANTHER" id="PTHR33799">
    <property type="entry name" value="PTS PERMEASE-RELATED-RELATED"/>
    <property type="match status" value="1"/>
</dbReference>
<dbReference type="InterPro" id="IPR051471">
    <property type="entry name" value="Bacterial_PTS_sugar_comp"/>
</dbReference>
<organism evidence="3 4">
    <name type="scientific">Ruminococcus hominis</name>
    <dbReference type="NCBI Taxonomy" id="2763065"/>
    <lineage>
        <taxon>Bacteria</taxon>
        <taxon>Bacillati</taxon>
        <taxon>Bacillota</taxon>
        <taxon>Clostridia</taxon>
        <taxon>Eubacteriales</taxon>
        <taxon>Oscillospiraceae</taxon>
        <taxon>Ruminococcus</taxon>
    </lineage>
</organism>
<dbReference type="InterPro" id="IPR036662">
    <property type="entry name" value="PTS_EIIA_man-typ_sf"/>
</dbReference>
<evidence type="ECO:0000313" key="4">
    <source>
        <dbReference type="Proteomes" id="UP000631576"/>
    </source>
</evidence>
<dbReference type="Pfam" id="PF03610">
    <property type="entry name" value="EIIA-man"/>
    <property type="match status" value="1"/>
</dbReference>
<keyword evidence="4" id="KW-1185">Reference proteome</keyword>
<protein>
    <submittedName>
        <fullName evidence="3">PTS fructose transporter subunit IIA</fullName>
    </submittedName>
</protein>
<dbReference type="EMBL" id="JACOPE010000001">
    <property type="protein sequence ID" value="MBC5682630.1"/>
    <property type="molecule type" value="Genomic_DNA"/>
</dbReference>
<feature type="domain" description="PTS EIIA type-4" evidence="2">
    <location>
        <begin position="1"/>
        <end position="128"/>
    </location>
</feature>
<evidence type="ECO:0000313" key="3">
    <source>
        <dbReference type="EMBL" id="MBC5682630.1"/>
    </source>
</evidence>
<dbReference type="Gene3D" id="3.40.50.510">
    <property type="entry name" value="Phosphotransferase system, mannose-type IIA component"/>
    <property type="match status" value="1"/>
</dbReference>
<evidence type="ECO:0000256" key="1">
    <source>
        <dbReference type="ARBA" id="ARBA00022679"/>
    </source>
</evidence>
<keyword evidence="1" id="KW-0808">Transferase</keyword>